<feature type="transmembrane region" description="Helical" evidence="7">
    <location>
        <begin position="334"/>
        <end position="357"/>
    </location>
</feature>
<evidence type="ECO:0000256" key="4">
    <source>
        <dbReference type="ARBA" id="ARBA00022989"/>
    </source>
</evidence>
<dbReference type="Pfam" id="PF00854">
    <property type="entry name" value="PTR2"/>
    <property type="match status" value="1"/>
</dbReference>
<dbReference type="Proteomes" id="UP001161247">
    <property type="component" value="Chromosome 5"/>
</dbReference>
<dbReference type="EMBL" id="OX459122">
    <property type="protein sequence ID" value="CAI9105215.1"/>
    <property type="molecule type" value="Genomic_DNA"/>
</dbReference>
<feature type="transmembrane region" description="Helical" evidence="7">
    <location>
        <begin position="100"/>
        <end position="124"/>
    </location>
</feature>
<evidence type="ECO:0000313" key="8">
    <source>
        <dbReference type="EMBL" id="CAI9105215.1"/>
    </source>
</evidence>
<dbReference type="GO" id="GO:0016020">
    <property type="term" value="C:membrane"/>
    <property type="evidence" value="ECO:0007669"/>
    <property type="project" value="UniProtKB-SubCell"/>
</dbReference>
<comment type="similarity">
    <text evidence="2">Belongs to the major facilitator superfamily. Proton-dependent oligopeptide transporter (POT/PTR) (TC 2.A.17) family.</text>
</comment>
<gene>
    <name evidence="8" type="ORF">OLC1_LOCUS13961</name>
</gene>
<dbReference type="GO" id="GO:0022857">
    <property type="term" value="F:transmembrane transporter activity"/>
    <property type="evidence" value="ECO:0007669"/>
    <property type="project" value="InterPro"/>
</dbReference>
<keyword evidence="4 7" id="KW-1133">Transmembrane helix</keyword>
<feature type="transmembrane region" description="Helical" evidence="7">
    <location>
        <begin position="253"/>
        <end position="275"/>
    </location>
</feature>
<dbReference type="Gene3D" id="1.20.1250.20">
    <property type="entry name" value="MFS general substrate transporter like domains"/>
    <property type="match status" value="1"/>
</dbReference>
<evidence type="ECO:0000256" key="3">
    <source>
        <dbReference type="ARBA" id="ARBA00022692"/>
    </source>
</evidence>
<evidence type="ECO:0000256" key="1">
    <source>
        <dbReference type="ARBA" id="ARBA00004141"/>
    </source>
</evidence>
<dbReference type="AlphaFoldDB" id="A0AAV1DBQ7"/>
<dbReference type="InterPro" id="IPR036259">
    <property type="entry name" value="MFS_trans_sf"/>
</dbReference>
<feature type="transmembrane region" description="Helical" evidence="7">
    <location>
        <begin position="214"/>
        <end position="233"/>
    </location>
</feature>
<dbReference type="SUPFAM" id="SSF103473">
    <property type="entry name" value="MFS general substrate transporter"/>
    <property type="match status" value="1"/>
</dbReference>
<comment type="subcellular location">
    <subcellularLocation>
        <location evidence="1">Membrane</location>
        <topology evidence="1">Multi-pass membrane protein</topology>
    </subcellularLocation>
</comment>
<feature type="transmembrane region" description="Helical" evidence="7">
    <location>
        <begin position="71"/>
        <end position="94"/>
    </location>
</feature>
<keyword evidence="5 7" id="KW-0472">Membrane</keyword>
<organism evidence="8 9">
    <name type="scientific">Oldenlandia corymbosa var. corymbosa</name>
    <dbReference type="NCBI Taxonomy" id="529605"/>
    <lineage>
        <taxon>Eukaryota</taxon>
        <taxon>Viridiplantae</taxon>
        <taxon>Streptophyta</taxon>
        <taxon>Embryophyta</taxon>
        <taxon>Tracheophyta</taxon>
        <taxon>Spermatophyta</taxon>
        <taxon>Magnoliopsida</taxon>
        <taxon>eudicotyledons</taxon>
        <taxon>Gunneridae</taxon>
        <taxon>Pentapetalae</taxon>
        <taxon>asterids</taxon>
        <taxon>lamiids</taxon>
        <taxon>Gentianales</taxon>
        <taxon>Rubiaceae</taxon>
        <taxon>Rubioideae</taxon>
        <taxon>Spermacoceae</taxon>
        <taxon>Hedyotis-Oldenlandia complex</taxon>
        <taxon>Oldenlandia</taxon>
    </lineage>
</organism>
<evidence type="ECO:0000256" key="2">
    <source>
        <dbReference type="ARBA" id="ARBA00005982"/>
    </source>
</evidence>
<proteinExistence type="inferred from homology"/>
<evidence type="ECO:0000256" key="5">
    <source>
        <dbReference type="ARBA" id="ARBA00023136"/>
    </source>
</evidence>
<protein>
    <submittedName>
        <fullName evidence="8">OLC1v1004089C1</fullName>
    </submittedName>
</protein>
<feature type="transmembrane region" description="Helical" evidence="7">
    <location>
        <begin position="378"/>
        <end position="398"/>
    </location>
</feature>
<keyword evidence="9" id="KW-1185">Reference proteome</keyword>
<feature type="transmembrane region" description="Helical" evidence="7">
    <location>
        <begin position="296"/>
        <end position="314"/>
    </location>
</feature>
<dbReference type="InterPro" id="IPR000109">
    <property type="entry name" value="POT_fam"/>
</dbReference>
<comment type="similarity">
    <text evidence="6">Belongs to the major facilitator superfamily. Phosphate:H(+) symporter (TC 2.A.1.9) family.</text>
</comment>
<dbReference type="PANTHER" id="PTHR11654">
    <property type="entry name" value="OLIGOPEPTIDE TRANSPORTER-RELATED"/>
    <property type="match status" value="1"/>
</dbReference>
<evidence type="ECO:0000256" key="7">
    <source>
        <dbReference type="SAM" id="Phobius"/>
    </source>
</evidence>
<accession>A0AAV1DBQ7</accession>
<sequence>MLLLTITATFHKLRPQPCHGESNICANPTKIQFAVLYLSLALAVLGMGGTRVTIGPMGAHQFDQPKERGIFFNWYALVMDVCVIVSSTGIVYVINNVSWAWGFGITAITNIFALLLFFVGTGFFRELKPQGSPFPGLASVIIRAIKNRGTLLSQDPIDYYQHHENETNPTLPSKFFRFLNHAALKIEGDTEQNGSPKKSWQFCTVKKVEDLKSLIKLIPLWTSAILVCIPYIIQTSLGILQALTMDRHLGHNAHIAAASVVAVLLVSGCITILFIDRILFPMWNKFGLQPITPLQRICIGHCFYILSMAISAFVEAKRLKIVRIHNLRHEDNALVPMSIYWLVPSYALVGIAEAFNFPGQVEFYYREFPQDMKNTSSAIVSLFYGITCYVGNALIDVFRRSTDWLPDNINNGRLDIVYWLITVLVGINFCYFLLCASLYKYKTIEDDDGFVSSS</sequence>
<name>A0AAV1DBQ7_OLDCO</name>
<feature type="transmembrane region" description="Helical" evidence="7">
    <location>
        <begin position="418"/>
        <end position="439"/>
    </location>
</feature>
<evidence type="ECO:0000256" key="6">
    <source>
        <dbReference type="ARBA" id="ARBA00044504"/>
    </source>
</evidence>
<keyword evidence="3 7" id="KW-0812">Transmembrane</keyword>
<reference evidence="8" key="1">
    <citation type="submission" date="2023-03" db="EMBL/GenBank/DDBJ databases">
        <authorList>
            <person name="Julca I."/>
        </authorList>
    </citation>
    <scope>NUCLEOTIDE SEQUENCE</scope>
</reference>
<feature type="transmembrane region" description="Helical" evidence="7">
    <location>
        <begin position="31"/>
        <end position="50"/>
    </location>
</feature>
<evidence type="ECO:0000313" key="9">
    <source>
        <dbReference type="Proteomes" id="UP001161247"/>
    </source>
</evidence>